<dbReference type="EMBL" id="JAKUCV010006440">
    <property type="protein sequence ID" value="KAJ4827307.1"/>
    <property type="molecule type" value="Genomic_DNA"/>
</dbReference>
<reference evidence="2" key="1">
    <citation type="submission" date="2022-02" db="EMBL/GenBank/DDBJ databases">
        <authorList>
            <person name="Henning P.M."/>
            <person name="McCubbin A.G."/>
            <person name="Shore J.S."/>
        </authorList>
    </citation>
    <scope>NUCLEOTIDE SEQUENCE</scope>
    <source>
        <strain evidence="2">F60SS</strain>
        <tissue evidence="2">Leaves</tissue>
    </source>
</reference>
<dbReference type="AlphaFoldDB" id="A0A9Q0F9M2"/>
<dbReference type="Gene3D" id="1.10.510.10">
    <property type="entry name" value="Transferase(Phosphotransferase) domain 1"/>
    <property type="match status" value="1"/>
</dbReference>
<evidence type="ECO:0000313" key="3">
    <source>
        <dbReference type="Proteomes" id="UP001141552"/>
    </source>
</evidence>
<dbReference type="InterPro" id="IPR011009">
    <property type="entry name" value="Kinase-like_dom_sf"/>
</dbReference>
<dbReference type="InterPro" id="IPR000719">
    <property type="entry name" value="Prot_kinase_dom"/>
</dbReference>
<evidence type="ECO:0000259" key="1">
    <source>
        <dbReference type="PROSITE" id="PS50011"/>
    </source>
</evidence>
<dbReference type="GO" id="GO:0005524">
    <property type="term" value="F:ATP binding"/>
    <property type="evidence" value="ECO:0007669"/>
    <property type="project" value="InterPro"/>
</dbReference>
<comment type="caution">
    <text evidence="2">The sequence shown here is derived from an EMBL/GenBank/DDBJ whole genome shotgun (WGS) entry which is preliminary data.</text>
</comment>
<proteinExistence type="predicted"/>
<dbReference type="PROSITE" id="PS00108">
    <property type="entry name" value="PROTEIN_KINASE_ST"/>
    <property type="match status" value="1"/>
</dbReference>
<dbReference type="Gene3D" id="3.30.200.20">
    <property type="entry name" value="Phosphorylase Kinase, domain 1"/>
    <property type="match status" value="1"/>
</dbReference>
<accession>A0A9Q0F9M2</accession>
<dbReference type="OrthoDB" id="912893at2759"/>
<dbReference type="PROSITE" id="PS50011">
    <property type="entry name" value="PROTEIN_KINASE_DOM"/>
    <property type="match status" value="1"/>
</dbReference>
<dbReference type="Proteomes" id="UP001141552">
    <property type="component" value="Unassembled WGS sequence"/>
</dbReference>
<dbReference type="GO" id="GO:0004672">
    <property type="term" value="F:protein kinase activity"/>
    <property type="evidence" value="ECO:0007669"/>
    <property type="project" value="InterPro"/>
</dbReference>
<protein>
    <recommendedName>
        <fullName evidence="1">Protein kinase domain-containing protein</fullName>
    </recommendedName>
</protein>
<sequence length="215" mass="23709">MLAKHTIERYQQHTVEEAITRYGEGSEIRGTPHGAVSRARLGEGQDVVVKGFNTREKTSAQLRIINDQFTNELKLLTKIHHRNIVKLIGSGAWDGGKALTRVQIALGVAKALRYLHNGINPPIVHSDIKLDNILLTEDNTPKVIDFGGSVELVSDVMMARASTEEYAGPELVRQDGLISTPFDLMTGRRAVEPGEDDPLVAVVKVIFSPYLLLYS</sequence>
<dbReference type="SUPFAM" id="SSF56112">
    <property type="entry name" value="Protein kinase-like (PK-like)"/>
    <property type="match status" value="1"/>
</dbReference>
<reference evidence="2" key="2">
    <citation type="journal article" date="2023" name="Plants (Basel)">
        <title>Annotation of the Turnera subulata (Passifloraceae) Draft Genome Reveals the S-Locus Evolved after the Divergence of Turneroideae from Passifloroideae in a Stepwise Manner.</title>
        <authorList>
            <person name="Henning P.M."/>
            <person name="Roalson E.H."/>
            <person name="Mir W."/>
            <person name="McCubbin A.G."/>
            <person name="Shore J.S."/>
        </authorList>
    </citation>
    <scope>NUCLEOTIDE SEQUENCE</scope>
    <source>
        <strain evidence="2">F60SS</strain>
    </source>
</reference>
<evidence type="ECO:0000313" key="2">
    <source>
        <dbReference type="EMBL" id="KAJ4827307.1"/>
    </source>
</evidence>
<organism evidence="2 3">
    <name type="scientific">Turnera subulata</name>
    <dbReference type="NCBI Taxonomy" id="218843"/>
    <lineage>
        <taxon>Eukaryota</taxon>
        <taxon>Viridiplantae</taxon>
        <taxon>Streptophyta</taxon>
        <taxon>Embryophyta</taxon>
        <taxon>Tracheophyta</taxon>
        <taxon>Spermatophyta</taxon>
        <taxon>Magnoliopsida</taxon>
        <taxon>eudicotyledons</taxon>
        <taxon>Gunneridae</taxon>
        <taxon>Pentapetalae</taxon>
        <taxon>rosids</taxon>
        <taxon>fabids</taxon>
        <taxon>Malpighiales</taxon>
        <taxon>Passifloraceae</taxon>
        <taxon>Turnera</taxon>
    </lineage>
</organism>
<dbReference type="InterPro" id="IPR008271">
    <property type="entry name" value="Ser/Thr_kinase_AS"/>
</dbReference>
<dbReference type="Pfam" id="PF00069">
    <property type="entry name" value="Pkinase"/>
    <property type="match status" value="1"/>
</dbReference>
<dbReference type="PANTHER" id="PTHR46146">
    <property type="entry name" value="SERINE/THREONINE-PROTEIN KINASE-LIKE PROTEIN CCR4"/>
    <property type="match status" value="1"/>
</dbReference>
<feature type="domain" description="Protein kinase" evidence="1">
    <location>
        <begin position="1"/>
        <end position="215"/>
    </location>
</feature>
<gene>
    <name evidence="2" type="ORF">Tsubulata_028269</name>
</gene>
<dbReference type="SMART" id="SM00220">
    <property type="entry name" value="S_TKc"/>
    <property type="match status" value="1"/>
</dbReference>
<keyword evidence="3" id="KW-1185">Reference proteome</keyword>
<name>A0A9Q0F9M2_9ROSI</name>
<dbReference type="PANTHER" id="PTHR46146:SF3">
    <property type="entry name" value="SERINE_THREONINE-PROTEIN KINASE-LIKE PROTEIN CCR3-RELATED"/>
    <property type="match status" value="1"/>
</dbReference>